<comment type="caution">
    <text evidence="2">The sequence shown here is derived from an EMBL/GenBank/DDBJ whole genome shotgun (WGS) entry which is preliminary data.</text>
</comment>
<dbReference type="AlphaFoldDB" id="A0AAV1TMP6"/>
<dbReference type="EMBL" id="CAKLBY020000066">
    <property type="protein sequence ID" value="CAK7922606.1"/>
    <property type="molecule type" value="Genomic_DNA"/>
</dbReference>
<accession>A0AAV1TMP6</accession>
<evidence type="ECO:0000256" key="1">
    <source>
        <dbReference type="SAM" id="MobiDB-lite"/>
    </source>
</evidence>
<dbReference type="Proteomes" id="UP001162060">
    <property type="component" value="Unassembled WGS sequence"/>
</dbReference>
<gene>
    <name evidence="2" type="ORF">PM001_LOCUS7777</name>
</gene>
<reference evidence="2" key="1">
    <citation type="submission" date="2024-01" db="EMBL/GenBank/DDBJ databases">
        <authorList>
            <person name="Webb A."/>
        </authorList>
    </citation>
    <scope>NUCLEOTIDE SEQUENCE</scope>
    <source>
        <strain evidence="2">Pm1</strain>
    </source>
</reference>
<sequence length="31" mass="3525">MYAARVEELKERERETGKTELSLVLSEGSGR</sequence>
<protein>
    <submittedName>
        <fullName evidence="2">Uncharacterized protein</fullName>
    </submittedName>
</protein>
<evidence type="ECO:0000313" key="3">
    <source>
        <dbReference type="Proteomes" id="UP001162060"/>
    </source>
</evidence>
<feature type="region of interest" description="Disordered" evidence="1">
    <location>
        <begin position="1"/>
        <end position="31"/>
    </location>
</feature>
<evidence type="ECO:0000313" key="2">
    <source>
        <dbReference type="EMBL" id="CAK7922606.1"/>
    </source>
</evidence>
<name>A0AAV1TMP6_9STRA</name>
<proteinExistence type="predicted"/>
<feature type="compositionally biased region" description="Basic and acidic residues" evidence="1">
    <location>
        <begin position="1"/>
        <end position="18"/>
    </location>
</feature>
<organism evidence="2 3">
    <name type="scientific">Peronospora matthiolae</name>
    <dbReference type="NCBI Taxonomy" id="2874970"/>
    <lineage>
        <taxon>Eukaryota</taxon>
        <taxon>Sar</taxon>
        <taxon>Stramenopiles</taxon>
        <taxon>Oomycota</taxon>
        <taxon>Peronosporomycetes</taxon>
        <taxon>Peronosporales</taxon>
        <taxon>Peronosporaceae</taxon>
        <taxon>Peronospora</taxon>
    </lineage>
</organism>